<dbReference type="SUPFAM" id="SSF47384">
    <property type="entry name" value="Homodimeric domain of signal transducing histidine kinase"/>
    <property type="match status" value="1"/>
</dbReference>
<evidence type="ECO:0000256" key="1">
    <source>
        <dbReference type="ARBA" id="ARBA00000085"/>
    </source>
</evidence>
<evidence type="ECO:0000256" key="5">
    <source>
        <dbReference type="ARBA" id="ARBA00022679"/>
    </source>
</evidence>
<dbReference type="PANTHER" id="PTHR42878:SF15">
    <property type="entry name" value="BACTERIOPHYTOCHROME"/>
    <property type="match status" value="1"/>
</dbReference>
<dbReference type="Pfam" id="PF17152">
    <property type="entry name" value="CHASE8"/>
    <property type="match status" value="1"/>
</dbReference>
<gene>
    <name evidence="11" type="ORF">EER27_01440</name>
</gene>
<dbReference type="FunFam" id="1.10.287.130:FF:000070">
    <property type="entry name" value="Histidine kinase sensor protein"/>
    <property type="match status" value="1"/>
</dbReference>
<feature type="domain" description="Histidine kinase" evidence="9">
    <location>
        <begin position="287"/>
        <end position="500"/>
    </location>
</feature>
<dbReference type="Gene3D" id="1.10.287.130">
    <property type="match status" value="1"/>
</dbReference>
<dbReference type="CDD" id="cd06225">
    <property type="entry name" value="HAMP"/>
    <property type="match status" value="1"/>
</dbReference>
<dbReference type="OrthoDB" id="9808408at2"/>
<keyword evidence="12" id="KW-1185">Reference proteome</keyword>
<evidence type="ECO:0000256" key="7">
    <source>
        <dbReference type="SAM" id="Coils"/>
    </source>
</evidence>
<comment type="catalytic activity">
    <reaction evidence="1">
        <text>ATP + protein L-histidine = ADP + protein N-phospho-L-histidine.</text>
        <dbReference type="EC" id="2.7.13.3"/>
    </reaction>
</comment>
<dbReference type="Proteomes" id="UP000267049">
    <property type="component" value="Unassembled WGS sequence"/>
</dbReference>
<dbReference type="InterPro" id="IPR003661">
    <property type="entry name" value="HisK_dim/P_dom"/>
</dbReference>
<dbReference type="PRINTS" id="PR00344">
    <property type="entry name" value="BCTRLSENSOR"/>
</dbReference>
<dbReference type="SMART" id="SM00387">
    <property type="entry name" value="HATPase_c"/>
    <property type="match status" value="1"/>
</dbReference>
<protein>
    <recommendedName>
        <fullName evidence="3">histidine kinase</fullName>
        <ecNumber evidence="3">2.7.13.3</ecNumber>
    </recommendedName>
</protein>
<keyword evidence="4" id="KW-0597">Phosphoprotein</keyword>
<dbReference type="FunFam" id="3.30.565.10:FF:000006">
    <property type="entry name" value="Sensor histidine kinase WalK"/>
    <property type="match status" value="1"/>
</dbReference>
<evidence type="ECO:0000256" key="6">
    <source>
        <dbReference type="ARBA" id="ARBA00022777"/>
    </source>
</evidence>
<dbReference type="GO" id="GO:0005886">
    <property type="term" value="C:plasma membrane"/>
    <property type="evidence" value="ECO:0007669"/>
    <property type="project" value="UniProtKB-ARBA"/>
</dbReference>
<dbReference type="InterPro" id="IPR005467">
    <property type="entry name" value="His_kinase_dom"/>
</dbReference>
<dbReference type="GO" id="GO:0030295">
    <property type="term" value="F:protein kinase activator activity"/>
    <property type="evidence" value="ECO:0007669"/>
    <property type="project" value="TreeGrafter"/>
</dbReference>
<dbReference type="PROSITE" id="PS50109">
    <property type="entry name" value="HIS_KIN"/>
    <property type="match status" value="1"/>
</dbReference>
<comment type="subcellular location">
    <subcellularLocation>
        <location evidence="2">Membrane</location>
    </subcellularLocation>
</comment>
<accession>A0A3M8T3K4</accession>
<keyword evidence="6" id="KW-0418">Kinase</keyword>
<evidence type="ECO:0000259" key="10">
    <source>
        <dbReference type="PROSITE" id="PS50885"/>
    </source>
</evidence>
<reference evidence="11 12" key="1">
    <citation type="submission" date="2018-11" db="EMBL/GenBank/DDBJ databases">
        <title>Lysobacter cryohumiis sp. nov., isolated from soil in the Tianshan Mountains, Xinjiang, China.</title>
        <authorList>
            <person name="Luo Y."/>
            <person name="Sheng H."/>
        </authorList>
    </citation>
    <scope>NUCLEOTIDE SEQUENCE [LARGE SCALE GENOMIC DNA]</scope>
    <source>
        <strain evidence="11 12">ZS60</strain>
    </source>
</reference>
<dbReference type="InterPro" id="IPR050351">
    <property type="entry name" value="BphY/WalK/GraS-like"/>
</dbReference>
<dbReference type="EMBL" id="RIBS01000001">
    <property type="protein sequence ID" value="RNF86124.1"/>
    <property type="molecule type" value="Genomic_DNA"/>
</dbReference>
<dbReference type="InterPro" id="IPR004358">
    <property type="entry name" value="Sig_transdc_His_kin-like_C"/>
</dbReference>
<feature type="transmembrane region" description="Helical" evidence="8">
    <location>
        <begin position="153"/>
        <end position="174"/>
    </location>
</feature>
<dbReference type="Gene3D" id="6.10.340.10">
    <property type="match status" value="1"/>
</dbReference>
<feature type="domain" description="HAMP" evidence="10">
    <location>
        <begin position="180"/>
        <end position="233"/>
    </location>
</feature>
<keyword evidence="8" id="KW-0472">Membrane</keyword>
<dbReference type="InterPro" id="IPR003594">
    <property type="entry name" value="HATPase_dom"/>
</dbReference>
<dbReference type="InterPro" id="IPR033417">
    <property type="entry name" value="CHASE8"/>
</dbReference>
<keyword evidence="7" id="KW-0175">Coiled coil</keyword>
<feature type="transmembrane region" description="Helical" evidence="8">
    <location>
        <begin position="13"/>
        <end position="35"/>
    </location>
</feature>
<dbReference type="InterPro" id="IPR036097">
    <property type="entry name" value="HisK_dim/P_sf"/>
</dbReference>
<dbReference type="SMART" id="SM00388">
    <property type="entry name" value="HisKA"/>
    <property type="match status" value="1"/>
</dbReference>
<dbReference type="CDD" id="cd00082">
    <property type="entry name" value="HisKA"/>
    <property type="match status" value="1"/>
</dbReference>
<dbReference type="PANTHER" id="PTHR42878">
    <property type="entry name" value="TWO-COMPONENT HISTIDINE KINASE"/>
    <property type="match status" value="1"/>
</dbReference>
<evidence type="ECO:0000259" key="9">
    <source>
        <dbReference type="PROSITE" id="PS50109"/>
    </source>
</evidence>
<evidence type="ECO:0000313" key="12">
    <source>
        <dbReference type="Proteomes" id="UP000267049"/>
    </source>
</evidence>
<evidence type="ECO:0000313" key="11">
    <source>
        <dbReference type="EMBL" id="RNF86124.1"/>
    </source>
</evidence>
<proteinExistence type="predicted"/>
<keyword evidence="8" id="KW-1133">Transmembrane helix</keyword>
<keyword evidence="5" id="KW-0808">Transferase</keyword>
<dbReference type="InterPro" id="IPR036890">
    <property type="entry name" value="HATPase_C_sf"/>
</dbReference>
<evidence type="ECO:0000256" key="4">
    <source>
        <dbReference type="ARBA" id="ARBA00022553"/>
    </source>
</evidence>
<dbReference type="EC" id="2.7.13.3" evidence="3"/>
<name>A0A3M8T3K4_9GAMM</name>
<dbReference type="Pfam" id="PF00512">
    <property type="entry name" value="HisKA"/>
    <property type="match status" value="1"/>
</dbReference>
<dbReference type="GO" id="GO:0000155">
    <property type="term" value="F:phosphorelay sensor kinase activity"/>
    <property type="evidence" value="ECO:0007669"/>
    <property type="project" value="InterPro"/>
</dbReference>
<dbReference type="Pfam" id="PF02518">
    <property type="entry name" value="HATPase_c"/>
    <property type="match status" value="1"/>
</dbReference>
<keyword evidence="8" id="KW-0812">Transmembrane</keyword>
<dbReference type="SUPFAM" id="SSF55874">
    <property type="entry name" value="ATPase domain of HSP90 chaperone/DNA topoisomerase II/histidine kinase"/>
    <property type="match status" value="1"/>
</dbReference>
<comment type="caution">
    <text evidence="11">The sequence shown here is derived from an EMBL/GenBank/DDBJ whole genome shotgun (WGS) entry which is preliminary data.</text>
</comment>
<evidence type="ECO:0000256" key="3">
    <source>
        <dbReference type="ARBA" id="ARBA00012438"/>
    </source>
</evidence>
<organism evidence="11 12">
    <name type="scientific">Montanilutibacter psychrotolerans</name>
    <dbReference type="NCBI Taxonomy" id="1327343"/>
    <lineage>
        <taxon>Bacteria</taxon>
        <taxon>Pseudomonadati</taxon>
        <taxon>Pseudomonadota</taxon>
        <taxon>Gammaproteobacteria</taxon>
        <taxon>Lysobacterales</taxon>
        <taxon>Lysobacteraceae</taxon>
        <taxon>Montanilutibacter</taxon>
    </lineage>
</organism>
<dbReference type="RefSeq" id="WP_123086244.1">
    <property type="nucleotide sequence ID" value="NZ_RIBS01000001.1"/>
</dbReference>
<evidence type="ECO:0000256" key="8">
    <source>
        <dbReference type="SAM" id="Phobius"/>
    </source>
</evidence>
<dbReference type="AlphaFoldDB" id="A0A3M8T3K4"/>
<dbReference type="Pfam" id="PF00672">
    <property type="entry name" value="HAMP"/>
    <property type="match status" value="1"/>
</dbReference>
<evidence type="ECO:0000256" key="2">
    <source>
        <dbReference type="ARBA" id="ARBA00004370"/>
    </source>
</evidence>
<dbReference type="InterPro" id="IPR003660">
    <property type="entry name" value="HAMP_dom"/>
</dbReference>
<sequence length="507" mass="56126">MKLDLSSSLRLKLIGVILLTTLTALIVALVAMVVYDLRAYHRSWTADVTTQAELLGRMSASAIAFDDAQVAKENLELLRLRPHMQAAAIYTARGAMFASYTRAGDARSFPKLPEADGMRIEGQELVLYKRIVNDKEILGTVYLRTDYEMLNRIWDYVGIALVATVIAMLVALLMSTHLQRIVTKPVLAIAGIAREVVEQKDYSRRAEKTSGDEVGLLVHSFNDMLGEIERRTGELEVSNDALERQVTERTRAEQEILRLNAELEDRVRQRTAQLEAANRELEAFSFSVSHDLRAPLRHIDGYAHMLKEDAGPQLDDDMRRYLDTIGESARRMGVLIDDLLAFSRLGRNPVSRVPVDMNALAERALREAGGSEGEAHVSVGTLPPAFADPLLLHQVWVNLLSNALKYSATRGAEARVDVSGEADGAVSRYVVKDNGVGFDMRYADKLFGVFQRLHSQDEFEGTGVGLAIVQRIVNRHGGRIWAQAEPGLGATFTIELPNTVTAMEATA</sequence>
<dbReference type="GO" id="GO:0007234">
    <property type="term" value="P:osmosensory signaling via phosphorelay pathway"/>
    <property type="evidence" value="ECO:0007669"/>
    <property type="project" value="TreeGrafter"/>
</dbReference>
<dbReference type="PROSITE" id="PS50885">
    <property type="entry name" value="HAMP"/>
    <property type="match status" value="1"/>
</dbReference>
<dbReference type="SUPFAM" id="SSF158472">
    <property type="entry name" value="HAMP domain-like"/>
    <property type="match status" value="1"/>
</dbReference>
<dbReference type="Gene3D" id="3.30.565.10">
    <property type="entry name" value="Histidine kinase-like ATPase, C-terminal domain"/>
    <property type="match status" value="1"/>
</dbReference>
<dbReference type="GO" id="GO:0000156">
    <property type="term" value="F:phosphorelay response regulator activity"/>
    <property type="evidence" value="ECO:0007669"/>
    <property type="project" value="TreeGrafter"/>
</dbReference>
<dbReference type="SMART" id="SM00304">
    <property type="entry name" value="HAMP"/>
    <property type="match status" value="1"/>
</dbReference>
<feature type="coiled-coil region" evidence="7">
    <location>
        <begin position="225"/>
        <end position="280"/>
    </location>
</feature>